<keyword evidence="8" id="KW-1185">Reference proteome</keyword>
<dbReference type="Pfam" id="PF21074">
    <property type="entry name" value="GDH_C"/>
    <property type="match status" value="1"/>
</dbReference>
<dbReference type="InterPro" id="IPR049056">
    <property type="entry name" value="NAD_Glu_DH_HM3"/>
</dbReference>
<dbReference type="Pfam" id="PF21079">
    <property type="entry name" value="GDH_HM2"/>
    <property type="match status" value="1"/>
</dbReference>
<dbReference type="InterPro" id="IPR048381">
    <property type="entry name" value="GDH_C"/>
</dbReference>
<feature type="region of interest" description="Disordered" evidence="1">
    <location>
        <begin position="1"/>
        <end position="33"/>
    </location>
</feature>
<dbReference type="InterPro" id="IPR036291">
    <property type="entry name" value="NAD(P)-bd_dom_sf"/>
</dbReference>
<dbReference type="GO" id="GO:0004069">
    <property type="term" value="F:L-aspartate:2-oxoglutarate aminotransferase activity"/>
    <property type="evidence" value="ECO:0007669"/>
    <property type="project" value="InterPro"/>
</dbReference>
<dbReference type="Proteomes" id="UP000204221">
    <property type="component" value="Chromosome"/>
</dbReference>
<protein>
    <submittedName>
        <fullName evidence="7">NAD-specific glutamate dehydrogenase</fullName>
        <ecNumber evidence="7">1.4.1.2</ecNumber>
    </submittedName>
</protein>
<dbReference type="SUPFAM" id="SSF53223">
    <property type="entry name" value="Aminoacid dehydrogenase-like, N-terminal domain"/>
    <property type="match status" value="1"/>
</dbReference>
<dbReference type="InterPro" id="IPR049059">
    <property type="entry name" value="NAD_Glu_DH_HM1"/>
</dbReference>
<dbReference type="Pfam" id="PF21078">
    <property type="entry name" value="GDH_HM3"/>
    <property type="match status" value="1"/>
</dbReference>
<evidence type="ECO:0000259" key="5">
    <source>
        <dbReference type="Pfam" id="PF21076"/>
    </source>
</evidence>
<dbReference type="PANTHER" id="PTHR43403">
    <property type="entry name" value="NAD-SPECIFIC GLUTAMATE DEHYDROGENASE"/>
    <property type="match status" value="1"/>
</dbReference>
<dbReference type="Pfam" id="PF05088">
    <property type="entry name" value="Bac_GDH_CD"/>
    <property type="match status" value="1"/>
</dbReference>
<dbReference type="Pfam" id="PF21073">
    <property type="entry name" value="GDH_HM1"/>
    <property type="match status" value="1"/>
</dbReference>
<feature type="domain" description="NAD-glutamate dehydrogenase N-terminal ACT1" evidence="4">
    <location>
        <begin position="59"/>
        <end position="204"/>
    </location>
</feature>
<evidence type="ECO:0000256" key="1">
    <source>
        <dbReference type="SAM" id="MobiDB-lite"/>
    </source>
</evidence>
<evidence type="ECO:0000259" key="2">
    <source>
        <dbReference type="Pfam" id="PF05088"/>
    </source>
</evidence>
<evidence type="ECO:0000259" key="3">
    <source>
        <dbReference type="Pfam" id="PF21074"/>
    </source>
</evidence>
<evidence type="ECO:0000259" key="6">
    <source>
        <dbReference type="Pfam" id="PF21077"/>
    </source>
</evidence>
<dbReference type="InterPro" id="IPR046346">
    <property type="entry name" value="Aminoacid_DH-like_N_sf"/>
</dbReference>
<dbReference type="InterPro" id="IPR007780">
    <property type="entry name" value="NAD_Glu_DH_bac"/>
</dbReference>
<evidence type="ECO:0000313" key="7">
    <source>
        <dbReference type="EMBL" id="ASO19120.1"/>
    </source>
</evidence>
<proteinExistence type="predicted"/>
<feature type="compositionally biased region" description="Polar residues" evidence="1">
    <location>
        <begin position="1"/>
        <end position="13"/>
    </location>
</feature>
<gene>
    <name evidence="7" type="primary">gdh</name>
    <name evidence="7" type="ORF">AHOG_07365</name>
</gene>
<accession>A0A221W018</accession>
<evidence type="ECO:0000313" key="8">
    <source>
        <dbReference type="Proteomes" id="UP000204221"/>
    </source>
</evidence>
<dbReference type="PANTHER" id="PTHR43403:SF1">
    <property type="entry name" value="NAD-SPECIFIC GLUTAMATE DEHYDROGENASE"/>
    <property type="match status" value="1"/>
</dbReference>
<dbReference type="KEGG" id="ahg:AHOG_07365"/>
<feature type="domain" description="NAD-specific glutamate dehydrogenase C-terminal" evidence="3">
    <location>
        <begin position="1319"/>
        <end position="1664"/>
    </location>
</feature>
<feature type="domain" description="NAD-glutamate dehydrogenase catalytic" evidence="2">
    <location>
        <begin position="772"/>
        <end position="1274"/>
    </location>
</feature>
<dbReference type="InterPro" id="IPR028971">
    <property type="entry name" value="NAD-GDH_cat"/>
</dbReference>
<dbReference type="InterPro" id="IPR049062">
    <property type="entry name" value="NAD_Glu_DH_ACT2"/>
</dbReference>
<dbReference type="Gene3D" id="3.40.50.720">
    <property type="entry name" value="NAD(P)-binding Rossmann-like Domain"/>
    <property type="match status" value="1"/>
</dbReference>
<keyword evidence="7" id="KW-0560">Oxidoreductase</keyword>
<dbReference type="InterPro" id="IPR049064">
    <property type="entry name" value="NAD_Glu_DH_ACT3"/>
</dbReference>
<dbReference type="Pfam" id="PF21076">
    <property type="entry name" value="GDH_ACT2"/>
    <property type="match status" value="1"/>
</dbReference>
<dbReference type="EC" id="1.4.1.2" evidence="7"/>
<dbReference type="GO" id="GO:0006538">
    <property type="term" value="P:L-glutamate catabolic process"/>
    <property type="evidence" value="ECO:0007669"/>
    <property type="project" value="InterPro"/>
</dbReference>
<feature type="domain" description="NAD-glutamate dehydrogenase ACT3" evidence="6">
    <location>
        <begin position="591"/>
        <end position="661"/>
    </location>
</feature>
<feature type="domain" description="NAD-glutamate dehydrogenase ACT2" evidence="5">
    <location>
        <begin position="433"/>
        <end position="522"/>
    </location>
</feature>
<sequence length="1668" mass="184162">MWSRLTMTSTGAQSEMIATGNDAESAPSHRQDRTAALDWTREELLDRAAESEPALGSLLRLYFRYVSAEEVVAHDAGQLVAMLTSHVELAQHRVAGRPAIRVFAPEDEKAGVTRDVTVIQIVTDDMPYLVESVVAGLSRQNASVARIVHPIVVVRRDLTGELLQVLDAADPSDPPSDSLVESWMHLEIAPVGDEAAREALERSLHSVLNDVREVVEDTDRMAERALSLATELESATLPLPVTEVRDGARLLRWLAAGHFTFLGYRHYELADEPGHDEPVLRTVLASGLGVLRKDSLDAKDLAAAPDGMAHALAPSLLVLTQGSAPSTVHRPMHPYYVGVKTFDEHGVVNGEHRFLGLFTTTALHEDVLDIPVVARKVRTVIRRAGFPLESYSGQRMLEEFQNYPRAELFSADPETLQDTIAGVLSLVERRRLRLFLRRDEFRRFFSCLVYLPRDRYTTTSRLAMQEVLLRELHGVELEYSARIGESLLARVHFMVRTDPDAEVSVDTGVLQDQLTAAVRTWSDRMVEEVIASDLPRSVKGDEGDDLRFEPAAERGRQYASAFSEAYKEDFTAAEGLADLRRLFALSGPGDVDISFYRPAVGEPGERRFKLYMVGERVTLSQVLPILQRMGVEVVDERPYEVNRHDGVQCWVYDFGLRLDVALLDDQAAPNMAELQSRFQDAFVAAWEGRCEIDGFNALVLRAALTWQQAVLFRTYAKYLRQARIAYSQDYIEDTLRANPVVTRALVRLFESRFDPALSEEDRRLRTEAALTEIETLLDEVTSLDVDRILQSYVTLIRATLRTNYFVRDEAGEPHPYLAVKLKPSEIPDLPEPRPAFEIFVCSPRVEGVHLRFGAVARGGLRWSDRREDFRTEVLGLVKAQAVKNAVIVPVGAKGGFVVKRPPAPTGDVARDREAHAAEGVACYRMFISGLLDLTDNLDAGQVVPAPQVVRYDGDDTYLVVAADKGTARFSDIANDVATSYGFWLGDAFASGGSAGYDHKQMGITARGGWESVRRHFRELGLNTQEEDFTVVGVGDMSGDVFGNGMLLSQHIRLIGAFDHRHIFLDPDPDSADSFDERRRLFALPRSSWDDYDRTKISAGGGVWPRSVKAIPIAPQVRAALGLPESVTRLSSPELVKAILSAPVDLLWNGGIGTYVKAADESHAEVGDKANDVLRVDGRDLRVKVVGEGGNLGLTQRGRIEFAKAGGKVNTDALDNSAGVDCSDHEVNIKVLLDRVVAAGALEPDRRDDLLQEMTDEVAELVLADNYRQNAVLGVSRSHAAPMLSVHARLVASLEAAHGLDRELEVLPGVQRFKAMDKAGEGLTSPELATLMAHVKLALKEDVLASSLPEAEIFAGRLPSYFPTPLRERFGDVISQHPLRREIITTMLVNEVVDGGGISYAFRLSEEMSATTTDAVRAFAVVTEVFDLPALWRAVDDLDTTVPSDVADDLVLQSRRLLDRAARWLLSNRPQPLAVGAEIARFKPVVRALTPRVLELLQGRERALAAELTAKLGAAGVPEDTAERIAALLHTFSLLDITEVAELAERDGGVSRERSPEEAAELYFAVSAHLDIDRILNSVSDLERGNRWHALARLALRDDVYTSLRKITIDVLRNSDQGQSVSEKIGQWEQANSSRLERAGTTLSAINAVTKLDLATLSVAARQIRSMVR</sequence>
<dbReference type="GO" id="GO:0004352">
    <property type="term" value="F:glutamate dehydrogenase (NAD+) activity"/>
    <property type="evidence" value="ECO:0007669"/>
    <property type="project" value="UniProtKB-EC"/>
</dbReference>
<dbReference type="Pfam" id="PF21075">
    <property type="entry name" value="GDH_ACT1"/>
    <property type="match status" value="1"/>
</dbReference>
<evidence type="ECO:0000259" key="4">
    <source>
        <dbReference type="Pfam" id="PF21075"/>
    </source>
</evidence>
<name>A0A221W018_9PSEU</name>
<dbReference type="PIRSF" id="PIRSF036761">
    <property type="entry name" value="GDH_Mll4104"/>
    <property type="match status" value="1"/>
</dbReference>
<dbReference type="SUPFAM" id="SSF51735">
    <property type="entry name" value="NAD(P)-binding Rossmann-fold domains"/>
    <property type="match status" value="1"/>
</dbReference>
<dbReference type="EMBL" id="CP022521">
    <property type="protein sequence ID" value="ASO19120.1"/>
    <property type="molecule type" value="Genomic_DNA"/>
</dbReference>
<dbReference type="InterPro" id="IPR024727">
    <property type="entry name" value="NAD_Glu_DH_N_ACT1"/>
</dbReference>
<dbReference type="InterPro" id="IPR049058">
    <property type="entry name" value="NAD_Glu_DH_HM2"/>
</dbReference>
<dbReference type="Pfam" id="PF21077">
    <property type="entry name" value="GDH_ACT3"/>
    <property type="match status" value="1"/>
</dbReference>
<reference evidence="7 8" key="1">
    <citation type="submission" date="2017-07" db="EMBL/GenBank/DDBJ databases">
        <title>Complete genome sequence of Actinoalloteichus hoggarensis DSM 45943, type strain of Actinoalloteichus hoggarensis.</title>
        <authorList>
            <person name="Ruckert C."/>
            <person name="Nouioui I."/>
            <person name="Willmese J."/>
            <person name="van Wezel G."/>
            <person name="Klenk H.-P."/>
            <person name="Kalinowski J."/>
            <person name="Zotchev S.B."/>
        </authorList>
    </citation>
    <scope>NUCLEOTIDE SEQUENCE [LARGE SCALE GENOMIC DNA]</scope>
    <source>
        <strain evidence="7 8">DSM 45943</strain>
    </source>
</reference>
<organism evidence="7 8">
    <name type="scientific">Actinoalloteichus hoggarensis</name>
    <dbReference type="NCBI Taxonomy" id="1470176"/>
    <lineage>
        <taxon>Bacteria</taxon>
        <taxon>Bacillati</taxon>
        <taxon>Actinomycetota</taxon>
        <taxon>Actinomycetes</taxon>
        <taxon>Pseudonocardiales</taxon>
        <taxon>Pseudonocardiaceae</taxon>
        <taxon>Actinoalloteichus</taxon>
    </lineage>
</organism>